<feature type="domain" description="HD-GYP" evidence="1">
    <location>
        <begin position="146"/>
        <end position="362"/>
    </location>
</feature>
<gene>
    <name evidence="2" type="ORF">MED92_04417</name>
</gene>
<dbReference type="SUPFAM" id="SSF52172">
    <property type="entry name" value="CheY-like"/>
    <property type="match status" value="1"/>
</dbReference>
<dbReference type="InterPro" id="IPR011006">
    <property type="entry name" value="CheY-like_superfamily"/>
</dbReference>
<dbReference type="InterPro" id="IPR003607">
    <property type="entry name" value="HD/PDEase_dom"/>
</dbReference>
<evidence type="ECO:0000259" key="1">
    <source>
        <dbReference type="PROSITE" id="PS51832"/>
    </source>
</evidence>
<evidence type="ECO:0000313" key="3">
    <source>
        <dbReference type="Proteomes" id="UP000002171"/>
    </source>
</evidence>
<dbReference type="InterPro" id="IPR037522">
    <property type="entry name" value="HD_GYP_dom"/>
</dbReference>
<dbReference type="Pfam" id="PF13487">
    <property type="entry name" value="HD_5"/>
    <property type="match status" value="1"/>
</dbReference>
<dbReference type="PANTHER" id="PTHR45228:SF5">
    <property type="entry name" value="CYCLIC DI-GMP PHOSPHODIESTERASE VC_1348-RELATED"/>
    <property type="match status" value="1"/>
</dbReference>
<dbReference type="SMART" id="SM00471">
    <property type="entry name" value="HDc"/>
    <property type="match status" value="1"/>
</dbReference>
<accession>A0A7U8GRV9</accession>
<name>A0A7U8GRV9_NEPCE</name>
<dbReference type="GO" id="GO:0008081">
    <property type="term" value="F:phosphoric diester hydrolase activity"/>
    <property type="evidence" value="ECO:0007669"/>
    <property type="project" value="UniProtKB-ARBA"/>
</dbReference>
<dbReference type="Gene3D" id="1.10.3210.10">
    <property type="entry name" value="Hypothetical protein af1432"/>
    <property type="match status" value="1"/>
</dbReference>
<dbReference type="EMBL" id="AAOW01000006">
    <property type="protein sequence ID" value="EAR61812.1"/>
    <property type="molecule type" value="Genomic_DNA"/>
</dbReference>
<proteinExistence type="predicted"/>
<organism evidence="2 3">
    <name type="scientific">Neptuniibacter caesariensis</name>
    <dbReference type="NCBI Taxonomy" id="207954"/>
    <lineage>
        <taxon>Bacteria</taxon>
        <taxon>Pseudomonadati</taxon>
        <taxon>Pseudomonadota</taxon>
        <taxon>Gammaproteobacteria</taxon>
        <taxon>Oceanospirillales</taxon>
        <taxon>Oceanospirillaceae</taxon>
        <taxon>Neptuniibacter</taxon>
    </lineage>
</organism>
<dbReference type="SUPFAM" id="SSF109604">
    <property type="entry name" value="HD-domain/PDEase-like"/>
    <property type="match status" value="1"/>
</dbReference>
<dbReference type="PROSITE" id="PS51832">
    <property type="entry name" value="HD_GYP"/>
    <property type="match status" value="1"/>
</dbReference>
<dbReference type="InterPro" id="IPR052020">
    <property type="entry name" value="Cyclic_di-GMP/3'3'-cGAMP_PDE"/>
</dbReference>
<comment type="caution">
    <text evidence="2">The sequence shown here is derived from an EMBL/GenBank/DDBJ whole genome shotgun (WGS) entry which is preliminary data.</text>
</comment>
<evidence type="ECO:0000313" key="2">
    <source>
        <dbReference type="EMBL" id="EAR61812.1"/>
    </source>
</evidence>
<protein>
    <submittedName>
        <fullName evidence="2">Regulatory component of sensory transduction system</fullName>
    </submittedName>
</protein>
<reference evidence="2 3" key="1">
    <citation type="submission" date="2006-02" db="EMBL/GenBank/DDBJ databases">
        <authorList>
            <person name="Pinhassi J."/>
            <person name="Pedros-Alio C."/>
            <person name="Ferriera S."/>
            <person name="Johnson J."/>
            <person name="Kravitz S."/>
            <person name="Halpern A."/>
            <person name="Remington K."/>
            <person name="Beeson K."/>
            <person name="Tran B."/>
            <person name="Rogers Y.-H."/>
            <person name="Friedman R."/>
            <person name="Venter J.C."/>
        </authorList>
    </citation>
    <scope>NUCLEOTIDE SEQUENCE [LARGE SCALE GENOMIC DNA]</scope>
    <source>
        <strain evidence="2 3">MED92</strain>
    </source>
</reference>
<keyword evidence="3" id="KW-1185">Reference proteome</keyword>
<dbReference type="CDD" id="cd00077">
    <property type="entry name" value="HDc"/>
    <property type="match status" value="1"/>
</dbReference>
<dbReference type="AlphaFoldDB" id="A0A7U8GRV9"/>
<dbReference type="Proteomes" id="UP000002171">
    <property type="component" value="Unassembled WGS sequence"/>
</dbReference>
<dbReference type="PANTHER" id="PTHR45228">
    <property type="entry name" value="CYCLIC DI-GMP PHOSPHODIESTERASE TM_0186-RELATED"/>
    <property type="match status" value="1"/>
</dbReference>
<dbReference type="OrthoDB" id="9816273at2"/>
<sequence>MLLTTIVSDNSSLTDCLSGILREDYLLSHSDDIGNSLAESRLLLLGHDQLGKYPLSELSEMIKTHEEQGTPVILVWDDSNADYRELAIELGCSDYLGPPLYASVVNSKCKTYISLAKLKQGFGHVELDDEDDSVSEHDQFIEAKELLAVQDAAILCLATIARIRDHSTGNHILRTQHYVKALAEHLRKLPKYQKQLDKETIELFYKTSALHDIGKVGIPDHILCKPGALTADEYSIMKNHTVLGYQAVNSAYQMLEKESGSKAVKFLKFAQQVTLSHHERWDGKGYPQGLKGEDIPLVARLMAVADVYDAMISRRPYKSALDHEEVKNVILSGRGTHFDPDIVDAFIDLQDMFERISIRLEDVFPSTADLTLHSMADLINEQAKASEL</sequence>
<dbReference type="RefSeq" id="WP_007022898.1">
    <property type="nucleotide sequence ID" value="NZ_CH724127.1"/>
</dbReference>